<dbReference type="PANTHER" id="PTHR10579">
    <property type="entry name" value="CALCIUM-ACTIVATED CHLORIDE CHANNEL REGULATOR"/>
    <property type="match status" value="1"/>
</dbReference>
<reference evidence="2" key="2">
    <citation type="submission" date="2023-06" db="EMBL/GenBank/DDBJ databases">
        <authorList>
            <consortium name="Lawrence Berkeley National Laboratory"/>
            <person name="Mondo S.J."/>
            <person name="Hensen N."/>
            <person name="Bonometti L."/>
            <person name="Westerberg I."/>
            <person name="Brannstrom I.O."/>
            <person name="Guillou S."/>
            <person name="Cros-Aarteil S."/>
            <person name="Calhoun S."/>
            <person name="Haridas S."/>
            <person name="Kuo A."/>
            <person name="Pangilinan J."/>
            <person name="Riley R."/>
            <person name="Labutti K."/>
            <person name="Andreopoulos B."/>
            <person name="Lipzen A."/>
            <person name="Chen C."/>
            <person name="Yanf M."/>
            <person name="Daum C."/>
            <person name="Ng V."/>
            <person name="Clum A."/>
            <person name="Steindorff A."/>
            <person name="Ohm R."/>
            <person name="Martin F."/>
            <person name="Silar P."/>
            <person name="Natvig D."/>
            <person name="Lalanne C."/>
            <person name="Gautier V."/>
            <person name="Ament-Velasquez S.L."/>
            <person name="Kruys A."/>
            <person name="Hutchinson M.I."/>
            <person name="Powell A.J."/>
            <person name="Barry K."/>
            <person name="Miller A.N."/>
            <person name="Grigoriev I.V."/>
            <person name="Debuchy R."/>
            <person name="Gladieux P."/>
            <person name="Thoren M.H."/>
            <person name="Johannesson H."/>
        </authorList>
    </citation>
    <scope>NUCLEOTIDE SEQUENCE</scope>
    <source>
        <strain evidence="2">PSN324</strain>
    </source>
</reference>
<dbReference type="EMBL" id="MU864980">
    <property type="protein sequence ID" value="KAK4461979.1"/>
    <property type="molecule type" value="Genomic_DNA"/>
</dbReference>
<dbReference type="InterPro" id="IPR039510">
    <property type="entry name" value="Vint_dom"/>
</dbReference>
<dbReference type="InterPro" id="IPR051266">
    <property type="entry name" value="CLCR"/>
</dbReference>
<keyword evidence="3" id="KW-1185">Reference proteome</keyword>
<name>A0AAV9HQ36_9PEZI</name>
<proteinExistence type="predicted"/>
<dbReference type="InterPro" id="IPR002035">
    <property type="entry name" value="VWF_A"/>
</dbReference>
<dbReference type="SMART" id="SM00327">
    <property type="entry name" value="VWA"/>
    <property type="match status" value="1"/>
</dbReference>
<dbReference type="InterPro" id="IPR036844">
    <property type="entry name" value="Hint_dom_sf"/>
</dbReference>
<protein>
    <submittedName>
        <fullName evidence="2">Hint-domain-containing protein</fullName>
    </submittedName>
</protein>
<reference evidence="2" key="1">
    <citation type="journal article" date="2023" name="Mol. Phylogenet. Evol.">
        <title>Genome-scale phylogeny and comparative genomics of the fungal order Sordariales.</title>
        <authorList>
            <person name="Hensen N."/>
            <person name="Bonometti L."/>
            <person name="Westerberg I."/>
            <person name="Brannstrom I.O."/>
            <person name="Guillou S."/>
            <person name="Cros-Aarteil S."/>
            <person name="Calhoun S."/>
            <person name="Haridas S."/>
            <person name="Kuo A."/>
            <person name="Mondo S."/>
            <person name="Pangilinan J."/>
            <person name="Riley R."/>
            <person name="LaButti K."/>
            <person name="Andreopoulos B."/>
            <person name="Lipzen A."/>
            <person name="Chen C."/>
            <person name="Yan M."/>
            <person name="Daum C."/>
            <person name="Ng V."/>
            <person name="Clum A."/>
            <person name="Steindorff A."/>
            <person name="Ohm R.A."/>
            <person name="Martin F."/>
            <person name="Silar P."/>
            <person name="Natvig D.O."/>
            <person name="Lalanne C."/>
            <person name="Gautier V."/>
            <person name="Ament-Velasquez S.L."/>
            <person name="Kruys A."/>
            <person name="Hutchinson M.I."/>
            <person name="Powell A.J."/>
            <person name="Barry K."/>
            <person name="Miller A.N."/>
            <person name="Grigoriev I.V."/>
            <person name="Debuchy R."/>
            <person name="Gladieux P."/>
            <person name="Hiltunen Thoren M."/>
            <person name="Johannesson H."/>
        </authorList>
    </citation>
    <scope>NUCLEOTIDE SEQUENCE</scope>
    <source>
        <strain evidence="2">PSN324</strain>
    </source>
</reference>
<dbReference type="InterPro" id="IPR032838">
    <property type="entry name" value="Vwaint_dom"/>
</dbReference>
<dbReference type="Gene3D" id="3.40.50.410">
    <property type="entry name" value="von Willebrand factor, type A domain"/>
    <property type="match status" value="1"/>
</dbReference>
<evidence type="ECO:0000313" key="2">
    <source>
        <dbReference type="EMBL" id="KAK4461979.1"/>
    </source>
</evidence>
<sequence>MMDRLTSLLCGSGRRETNDYLNEKVLPIRLKEENQTPNMSSPTPPPPLVQIYPLESKDGLIIKIEPPREPQDSNLNHIPCDIVLSIDVSGSMGTDAPVPRKRGEEEENYGLSVLDLVKHSAKTILETLDEGDRIGIVTFSSRTTVLQPLTPVTESNKQEILSKIDGMKPSGMTNLWHGILDGLKLFNDPERGSEGRVPALLVLTDGIPNHMCPSQGYVPKLQSRGALPATIHTFGFGNSLHSGLLKSISEIGGGNYSFIPDAGMIGTVFVHAVANLQSTFANNAVLRLTYPSYLSIQETTGEAVEKQRPQQLTGDVPVSLTQLTIHLSNIQYGQSRDLYLTYSHPYTSLGDSESPPVITAILEYHHFTPHLCRSTAHQSLLSQPSHLPLSEEEIAYHISRSHLINFLSTHYPMNSTFEHTPLAHPPLDTIARLSRLSTILPCFRYPSSPLCASLISDIRAPPSSSASSPPIDYSNPITWTGQIALALSPLFFNKWGKHYLPSLAGAHSRQICNSFKDFGPLLYGQGSPLFSRCKKRLDEAFDSIPAPEPSLLLSGNYGRAAPGGGHGHGYGHGYGHGAGYKTLGAGGMGRYRDPDGSCFAGFAKVQLADGTRIRIGRLRKGMEVLTPKGGRKVVGVLKHEVMGVGMSLIGKGGLLITPWHPVKVQGKWVFPKEIERRRVRYTGSIYSVLLERKWGRDDDVDAHAVMVDGVWGVTMGHGLVRRRVSGKGGERDDVRAHEFFGDYEKVYKAMSRLRAIGHGLVLGGGVTRDRGSGLIDGFRRAEVGVTRTSSSAKVQRKRMLYG</sequence>
<dbReference type="CDD" id="cd00081">
    <property type="entry name" value="Hint"/>
    <property type="match status" value="1"/>
</dbReference>
<dbReference type="SUPFAM" id="SSF51294">
    <property type="entry name" value="Hedgehog/intein (Hint) domain"/>
    <property type="match status" value="1"/>
</dbReference>
<dbReference type="PROSITE" id="PS50234">
    <property type="entry name" value="VWFA"/>
    <property type="match status" value="1"/>
</dbReference>
<dbReference type="PANTHER" id="PTHR10579:SF156">
    <property type="entry name" value="VWFA DOMAIN-CONTAINING PROTEIN"/>
    <property type="match status" value="1"/>
</dbReference>
<gene>
    <name evidence="2" type="ORF">QBC42DRAFT_226174</name>
</gene>
<dbReference type="Pfam" id="PF14624">
    <property type="entry name" value="Vwaint"/>
    <property type="match status" value="1"/>
</dbReference>
<organism evidence="2 3">
    <name type="scientific">Cladorrhinum samala</name>
    <dbReference type="NCBI Taxonomy" id="585594"/>
    <lineage>
        <taxon>Eukaryota</taxon>
        <taxon>Fungi</taxon>
        <taxon>Dikarya</taxon>
        <taxon>Ascomycota</taxon>
        <taxon>Pezizomycotina</taxon>
        <taxon>Sordariomycetes</taxon>
        <taxon>Sordariomycetidae</taxon>
        <taxon>Sordariales</taxon>
        <taxon>Podosporaceae</taxon>
        <taxon>Cladorrhinum</taxon>
    </lineage>
</organism>
<evidence type="ECO:0000313" key="3">
    <source>
        <dbReference type="Proteomes" id="UP001321749"/>
    </source>
</evidence>
<dbReference type="SUPFAM" id="SSF53300">
    <property type="entry name" value="vWA-like"/>
    <property type="match status" value="1"/>
</dbReference>
<evidence type="ECO:0000259" key="1">
    <source>
        <dbReference type="PROSITE" id="PS50234"/>
    </source>
</evidence>
<accession>A0AAV9HQ36</accession>
<feature type="domain" description="VWFA" evidence="1">
    <location>
        <begin position="81"/>
        <end position="273"/>
    </location>
</feature>
<dbReference type="Pfam" id="PF14623">
    <property type="entry name" value="Vint"/>
    <property type="match status" value="1"/>
</dbReference>
<dbReference type="Pfam" id="PF00092">
    <property type="entry name" value="VWA"/>
    <property type="match status" value="1"/>
</dbReference>
<dbReference type="Proteomes" id="UP001321749">
    <property type="component" value="Unassembled WGS sequence"/>
</dbReference>
<dbReference type="InterPro" id="IPR036465">
    <property type="entry name" value="vWFA_dom_sf"/>
</dbReference>
<comment type="caution">
    <text evidence="2">The sequence shown here is derived from an EMBL/GenBank/DDBJ whole genome shotgun (WGS) entry which is preliminary data.</text>
</comment>
<dbReference type="AlphaFoldDB" id="A0AAV9HQ36"/>